<accession>A0A1P8F9D9</accession>
<dbReference type="SUPFAM" id="SSF56349">
    <property type="entry name" value="DNA breaking-rejoining enzymes"/>
    <property type="match status" value="1"/>
</dbReference>
<dbReference type="KEGG" id="dfo:Dform_01736"/>
<dbReference type="EMBL" id="CP018258">
    <property type="protein sequence ID" value="APV45055.1"/>
    <property type="molecule type" value="Genomic_DNA"/>
</dbReference>
<gene>
    <name evidence="3" type="ORF">Dform_00293</name>
    <name evidence="4" type="ORF">Dform_01736</name>
</gene>
<evidence type="ECO:0000259" key="2">
    <source>
        <dbReference type="PROSITE" id="PS51898"/>
    </source>
</evidence>
<dbReference type="InterPro" id="IPR013762">
    <property type="entry name" value="Integrase-like_cat_sf"/>
</dbReference>
<evidence type="ECO:0000313" key="4">
    <source>
        <dbReference type="EMBL" id="APV45055.1"/>
    </source>
</evidence>
<feature type="domain" description="Tyr recombinase" evidence="2">
    <location>
        <begin position="1"/>
        <end position="222"/>
    </location>
</feature>
<reference evidence="4" key="2">
    <citation type="journal article" date="2017" name="Int. J. Syst. Evol. Microbiol.">
        <title>Dehalogenimonas formicexedens sp. nov., a chlorinated alkane-respiring bacterium isolated from contaminated groundwater.</title>
        <authorList>
            <person name="Key T.A."/>
            <person name="Bowman K.S."/>
            <person name="Lee I."/>
            <person name="Chun J."/>
            <person name="Albuquerque L."/>
            <person name="da Costa M.S."/>
            <person name="Rainey F.A."/>
            <person name="Moe W.M."/>
        </authorList>
    </citation>
    <scope>NUCLEOTIDE SEQUENCE</scope>
    <source>
        <strain evidence="4">NSZ-14</strain>
    </source>
</reference>
<dbReference type="RefSeq" id="WP_076003443.1">
    <property type="nucleotide sequence ID" value="NZ_CP018258.1"/>
</dbReference>
<proteinExistence type="predicted"/>
<dbReference type="KEGG" id="dfo:Dform_00293"/>
<evidence type="ECO:0000256" key="1">
    <source>
        <dbReference type="ARBA" id="ARBA00023172"/>
    </source>
</evidence>
<reference evidence="5" key="1">
    <citation type="submission" date="2016-11" db="EMBL/GenBank/DDBJ databases">
        <title>Dehalogenimonas formicexedens sp. nov., a chlorinated alkane respiring bacterium isolated from contaminated groundwater.</title>
        <authorList>
            <person name="Key T.A."/>
            <person name="Bowman K.S."/>
            <person name="Lee I."/>
            <person name="Chun J."/>
            <person name="Albuquerque L."/>
            <person name="da Costa M.S."/>
            <person name="Rainey F.A."/>
            <person name="Moe W.M."/>
        </authorList>
    </citation>
    <scope>NUCLEOTIDE SEQUENCE [LARGE SCALE GENOMIC DNA]</scope>
    <source>
        <strain evidence="5">NSZ-14</strain>
    </source>
</reference>
<dbReference type="GO" id="GO:0015074">
    <property type="term" value="P:DNA integration"/>
    <property type="evidence" value="ECO:0007669"/>
    <property type="project" value="InterPro"/>
</dbReference>
<dbReference type="GO" id="GO:0006310">
    <property type="term" value="P:DNA recombination"/>
    <property type="evidence" value="ECO:0007669"/>
    <property type="project" value="UniProtKB-KW"/>
</dbReference>
<dbReference type="Pfam" id="PF00589">
    <property type="entry name" value="Phage_integrase"/>
    <property type="match status" value="2"/>
</dbReference>
<evidence type="ECO:0000313" key="5">
    <source>
        <dbReference type="Proteomes" id="UP000185934"/>
    </source>
</evidence>
<dbReference type="Proteomes" id="UP000185934">
    <property type="component" value="Chromosome"/>
</dbReference>
<dbReference type="GO" id="GO:0003677">
    <property type="term" value="F:DNA binding"/>
    <property type="evidence" value="ECO:0007669"/>
    <property type="project" value="InterPro"/>
</dbReference>
<protein>
    <submittedName>
        <fullName evidence="4">Integrase/recombinase XerD</fullName>
    </submittedName>
</protein>
<dbReference type="STRING" id="1839801.Dform_00293"/>
<sequence length="226" mass="25751">MGKAYLEIEEVAKLESAAEYLRDRLLIRLLFHLGCRVSEALALRVKDIDFRRGSVTIEHLKSRIKLSCPGCGARLGKGHKFCPVCGDKVEKAVAQEKEHHRYRTLPVDEVTLGMLKEYIGRGGAVERHSEKCLFDLRRNRAWQIVKDCAERAGIPRLVNAESGKTHNVSPHRLRDAFAVHAVKADDSGDGLRLLQEHLGHRSIVTTMKYRKVSGEEQKEWYQKLWS</sequence>
<keyword evidence="5" id="KW-1185">Reference proteome</keyword>
<dbReference type="Gene3D" id="1.10.443.10">
    <property type="entry name" value="Intergrase catalytic core"/>
    <property type="match status" value="1"/>
</dbReference>
<name>A0A1P8F9D9_9CHLR</name>
<dbReference type="PANTHER" id="PTHR30349:SF81">
    <property type="entry name" value="TYROSINE RECOMBINASE XERC"/>
    <property type="match status" value="1"/>
</dbReference>
<dbReference type="AlphaFoldDB" id="A0A1P8F9D9"/>
<dbReference type="OrthoDB" id="165468at2"/>
<dbReference type="PANTHER" id="PTHR30349">
    <property type="entry name" value="PHAGE INTEGRASE-RELATED"/>
    <property type="match status" value="1"/>
</dbReference>
<organism evidence="4 5">
    <name type="scientific">Dehalogenimonas formicexedens</name>
    <dbReference type="NCBI Taxonomy" id="1839801"/>
    <lineage>
        <taxon>Bacteria</taxon>
        <taxon>Bacillati</taxon>
        <taxon>Chloroflexota</taxon>
        <taxon>Dehalococcoidia</taxon>
        <taxon>Dehalococcoidales</taxon>
        <taxon>Dehalococcoidaceae</taxon>
        <taxon>Dehalogenimonas</taxon>
    </lineage>
</organism>
<dbReference type="InterPro" id="IPR050090">
    <property type="entry name" value="Tyrosine_recombinase_XerCD"/>
</dbReference>
<dbReference type="InterPro" id="IPR011010">
    <property type="entry name" value="DNA_brk_join_enz"/>
</dbReference>
<dbReference type="InterPro" id="IPR002104">
    <property type="entry name" value="Integrase_catalytic"/>
</dbReference>
<dbReference type="EMBL" id="CP018258">
    <property type="protein sequence ID" value="APV43653.1"/>
    <property type="molecule type" value="Genomic_DNA"/>
</dbReference>
<dbReference type="PROSITE" id="PS51898">
    <property type="entry name" value="TYR_RECOMBINASE"/>
    <property type="match status" value="1"/>
</dbReference>
<keyword evidence="1" id="KW-0233">DNA recombination</keyword>
<evidence type="ECO:0000313" key="3">
    <source>
        <dbReference type="EMBL" id="APV43653.1"/>
    </source>
</evidence>